<feature type="non-terminal residue" evidence="2">
    <location>
        <position position="1"/>
    </location>
</feature>
<protein>
    <submittedName>
        <fullName evidence="2">Uncharacterized protein</fullName>
    </submittedName>
</protein>
<feature type="non-terminal residue" evidence="2">
    <location>
        <position position="98"/>
    </location>
</feature>
<sequence length="98" mass="10187">EDIAKVMGASLARIRTSELQSLGVRVVLGNHPTKKSLVVLAGKAIQGSPYPSGPSVTATPTPTRNHQTQPGRGEGRGSGSTIQGGGQPRLYVALDRRS</sequence>
<dbReference type="Proteomes" id="UP000823775">
    <property type="component" value="Unassembled WGS sequence"/>
</dbReference>
<evidence type="ECO:0000313" key="2">
    <source>
        <dbReference type="EMBL" id="MCD7467432.1"/>
    </source>
</evidence>
<comment type="caution">
    <text evidence="2">The sequence shown here is derived from an EMBL/GenBank/DDBJ whole genome shotgun (WGS) entry which is preliminary data.</text>
</comment>
<accession>A0ABS8TA18</accession>
<organism evidence="2 3">
    <name type="scientific">Datura stramonium</name>
    <name type="common">Jimsonweed</name>
    <name type="synonym">Common thornapple</name>
    <dbReference type="NCBI Taxonomy" id="4076"/>
    <lineage>
        <taxon>Eukaryota</taxon>
        <taxon>Viridiplantae</taxon>
        <taxon>Streptophyta</taxon>
        <taxon>Embryophyta</taxon>
        <taxon>Tracheophyta</taxon>
        <taxon>Spermatophyta</taxon>
        <taxon>Magnoliopsida</taxon>
        <taxon>eudicotyledons</taxon>
        <taxon>Gunneridae</taxon>
        <taxon>Pentapetalae</taxon>
        <taxon>asterids</taxon>
        <taxon>lamiids</taxon>
        <taxon>Solanales</taxon>
        <taxon>Solanaceae</taxon>
        <taxon>Solanoideae</taxon>
        <taxon>Datureae</taxon>
        <taxon>Datura</taxon>
    </lineage>
</organism>
<feature type="compositionally biased region" description="Gly residues" evidence="1">
    <location>
        <begin position="76"/>
        <end position="87"/>
    </location>
</feature>
<proteinExistence type="predicted"/>
<reference evidence="2 3" key="1">
    <citation type="journal article" date="2021" name="BMC Genomics">
        <title>Datura genome reveals duplications of psychoactive alkaloid biosynthetic genes and high mutation rate following tissue culture.</title>
        <authorList>
            <person name="Rajewski A."/>
            <person name="Carter-House D."/>
            <person name="Stajich J."/>
            <person name="Litt A."/>
        </authorList>
    </citation>
    <scope>NUCLEOTIDE SEQUENCE [LARGE SCALE GENOMIC DNA]</scope>
    <source>
        <strain evidence="2">AR-01</strain>
    </source>
</reference>
<keyword evidence="3" id="KW-1185">Reference proteome</keyword>
<feature type="compositionally biased region" description="Polar residues" evidence="1">
    <location>
        <begin position="54"/>
        <end position="70"/>
    </location>
</feature>
<gene>
    <name evidence="2" type="ORF">HAX54_004856</name>
</gene>
<feature type="region of interest" description="Disordered" evidence="1">
    <location>
        <begin position="45"/>
        <end position="98"/>
    </location>
</feature>
<evidence type="ECO:0000313" key="3">
    <source>
        <dbReference type="Proteomes" id="UP000823775"/>
    </source>
</evidence>
<evidence type="ECO:0000256" key="1">
    <source>
        <dbReference type="SAM" id="MobiDB-lite"/>
    </source>
</evidence>
<dbReference type="EMBL" id="JACEIK010001227">
    <property type="protein sequence ID" value="MCD7467432.1"/>
    <property type="molecule type" value="Genomic_DNA"/>
</dbReference>
<name>A0ABS8TA18_DATST</name>